<name>A0ABM8ALF3_9DEIO</name>
<dbReference type="InterPro" id="IPR039563">
    <property type="entry name" value="Peptidase_C39_single_dom"/>
</dbReference>
<feature type="domain" description="Peptidase C39-like" evidence="2">
    <location>
        <begin position="232"/>
        <end position="361"/>
    </location>
</feature>
<keyword evidence="4" id="KW-1185">Reference proteome</keyword>
<keyword evidence="3" id="KW-0614">Plasmid</keyword>
<dbReference type="Pfam" id="PF13529">
    <property type="entry name" value="Peptidase_C39_2"/>
    <property type="match status" value="1"/>
</dbReference>
<sequence>MSPGAREPDDLGTLRLRRSQQTPLPPTVRASLHPSLNTRATQVPYRVRVTFRRTLWITLLLTSVAGAAPYAQQTSFGVSSPLIQAAQAQTSVPGSWEPLPGPSGGRLESRVVEVAPFNELVPSWNVTGPVDSPLTVEVRVRRPDGRWTPYFGFGTWRAAGTRTSLPVTRTADGAVNTDTLTLPSRSTAFQYRVTPGPGLQVRLLSFSTSDTALRLRDQGRAGQASAWNRVLAVPGLSQMIYPGGGEVWCSPTSVSMILGFWNRPVRVPDAARATFDPRYGGFGNWPFNTAYAGTQGVQAFVTHLGSLRDAEAYIRQGLPLAVSVRFKAGELPGAPLSWSNGHLMVLTGFDARGNPVVNDPAARSDAGVKRTYPRAVFERLWLNHAGGMAYVMAPQP</sequence>
<geneLocation type="plasmid" evidence="3 4">
    <name>pDAETH-3</name>
</geneLocation>
<dbReference type="Proteomes" id="UP001064971">
    <property type="component" value="Plasmid pDAETH-3"/>
</dbReference>
<evidence type="ECO:0000313" key="3">
    <source>
        <dbReference type="EMBL" id="BDP44655.1"/>
    </source>
</evidence>
<feature type="region of interest" description="Disordered" evidence="1">
    <location>
        <begin position="1"/>
        <end position="31"/>
    </location>
</feature>
<proteinExistence type="predicted"/>
<evidence type="ECO:0000259" key="2">
    <source>
        <dbReference type="Pfam" id="PF13529"/>
    </source>
</evidence>
<gene>
    <name evidence="3" type="ORF">DAETH_46240</name>
</gene>
<protein>
    <submittedName>
        <fullName evidence="3">Peptidase C39</fullName>
    </submittedName>
</protein>
<evidence type="ECO:0000313" key="4">
    <source>
        <dbReference type="Proteomes" id="UP001064971"/>
    </source>
</evidence>
<dbReference type="InterPro" id="IPR039564">
    <property type="entry name" value="Peptidase_C39-like"/>
</dbReference>
<organism evidence="3 4">
    <name type="scientific">Deinococcus aetherius</name>
    <dbReference type="NCBI Taxonomy" id="200252"/>
    <lineage>
        <taxon>Bacteria</taxon>
        <taxon>Thermotogati</taxon>
        <taxon>Deinococcota</taxon>
        <taxon>Deinococci</taxon>
        <taxon>Deinococcales</taxon>
        <taxon>Deinococcaceae</taxon>
        <taxon>Deinococcus</taxon>
    </lineage>
</organism>
<dbReference type="Gene3D" id="3.90.70.10">
    <property type="entry name" value="Cysteine proteinases"/>
    <property type="match status" value="1"/>
</dbReference>
<reference evidence="3" key="1">
    <citation type="submission" date="2022-07" db="EMBL/GenBank/DDBJ databases">
        <title>Complete Genome Sequence of the Radioresistant Bacterium Deinococcus aetherius ST0316, Isolated from the Air Dust collected in Lower Stratosphere above Japan.</title>
        <authorList>
            <person name="Satoh K."/>
            <person name="Hagiwara K."/>
            <person name="Katsumata K."/>
            <person name="Kubo A."/>
            <person name="Yokobori S."/>
            <person name="Yamagishi A."/>
            <person name="Oono Y."/>
            <person name="Narumi I."/>
        </authorList>
    </citation>
    <scope>NUCLEOTIDE SEQUENCE</scope>
    <source>
        <strain evidence="3">ST0316</strain>
        <plasmid evidence="3">pDAETH-3</plasmid>
    </source>
</reference>
<dbReference type="EMBL" id="AP026563">
    <property type="protein sequence ID" value="BDP44655.1"/>
    <property type="molecule type" value="Genomic_DNA"/>
</dbReference>
<dbReference type="CDD" id="cd02549">
    <property type="entry name" value="Peptidase_C39A"/>
    <property type="match status" value="1"/>
</dbReference>
<evidence type="ECO:0000256" key="1">
    <source>
        <dbReference type="SAM" id="MobiDB-lite"/>
    </source>
</evidence>
<accession>A0ABM8ALF3</accession>